<sequence length="154" mass="18162">MQPKSRGSDQGDLFRARLDQILNRQHPLYRLANAIDWSVFDREFGPLYTENFGRPGLPIRLLVGLHYLKHAYNVSDEAVVDHFVENGYWQYFCGFEFFQHDFPLDPTTLVKWRKRIGPKGMDKLLQVTIETAKSKEYMTERHLERVNVDTTVQE</sequence>
<dbReference type="PANTHER" id="PTHR33803:SF3">
    <property type="entry name" value="BLL1974 PROTEIN"/>
    <property type="match status" value="1"/>
</dbReference>
<reference evidence="2 3" key="1">
    <citation type="submission" date="2020-10" db="EMBL/GenBank/DDBJ databases">
        <title>Investigation of anaerobic biodegradation of phenanthrene by a sulfate-dependent Geobacter anodireducens strain PheS2.</title>
        <authorList>
            <person name="Zhang Z."/>
        </authorList>
    </citation>
    <scope>NUCLEOTIDE SEQUENCE [LARGE SCALE GENOMIC DNA]</scope>
    <source>
        <strain evidence="2 3">PheS2</strain>
    </source>
</reference>
<feature type="domain" description="Transposase InsH N-terminal" evidence="1">
    <location>
        <begin position="17"/>
        <end position="115"/>
    </location>
</feature>
<organism evidence="2 3">
    <name type="scientific">Geobacter anodireducens</name>
    <dbReference type="NCBI Taxonomy" id="1340425"/>
    <lineage>
        <taxon>Bacteria</taxon>
        <taxon>Pseudomonadati</taxon>
        <taxon>Thermodesulfobacteriota</taxon>
        <taxon>Desulfuromonadia</taxon>
        <taxon>Geobacterales</taxon>
        <taxon>Geobacteraceae</taxon>
        <taxon>Geobacter</taxon>
    </lineage>
</organism>
<dbReference type="Proteomes" id="UP000618926">
    <property type="component" value="Unassembled WGS sequence"/>
</dbReference>
<comment type="caution">
    <text evidence="2">The sequence shown here is derived from an EMBL/GenBank/DDBJ whole genome shotgun (WGS) entry which is preliminary data.</text>
</comment>
<dbReference type="EMBL" id="JADBFD010000036">
    <property type="protein sequence ID" value="MBE2889669.1"/>
    <property type="molecule type" value="Genomic_DNA"/>
</dbReference>
<feature type="non-terminal residue" evidence="2">
    <location>
        <position position="154"/>
    </location>
</feature>
<accession>A0ABR9NZN3</accession>
<protein>
    <submittedName>
        <fullName evidence="2">Transposase</fullName>
    </submittedName>
</protein>
<evidence type="ECO:0000313" key="2">
    <source>
        <dbReference type="EMBL" id="MBE2889669.1"/>
    </source>
</evidence>
<dbReference type="PANTHER" id="PTHR33803">
    <property type="entry name" value="IS1478 TRANSPOSASE"/>
    <property type="match status" value="1"/>
</dbReference>
<keyword evidence="3" id="KW-1185">Reference proteome</keyword>
<dbReference type="Pfam" id="PF05598">
    <property type="entry name" value="DUF772"/>
    <property type="match status" value="1"/>
</dbReference>
<name>A0ABR9NZN3_9BACT</name>
<dbReference type="InterPro" id="IPR008490">
    <property type="entry name" value="Transposase_InsH_N"/>
</dbReference>
<dbReference type="RefSeq" id="WP_192906009.1">
    <property type="nucleotide sequence ID" value="NZ_JADBFD010000036.1"/>
</dbReference>
<evidence type="ECO:0000313" key="3">
    <source>
        <dbReference type="Proteomes" id="UP000618926"/>
    </source>
</evidence>
<proteinExistence type="predicted"/>
<gene>
    <name evidence="2" type="ORF">IIE05_17055</name>
</gene>
<evidence type="ECO:0000259" key="1">
    <source>
        <dbReference type="Pfam" id="PF05598"/>
    </source>
</evidence>